<dbReference type="OrthoDB" id="6399552at2"/>
<name>A0A432WRX2_9GAMM</name>
<keyword evidence="4" id="KW-1185">Reference proteome</keyword>
<evidence type="ECO:0000313" key="4">
    <source>
        <dbReference type="Proteomes" id="UP000288405"/>
    </source>
</evidence>
<dbReference type="EMBL" id="PIPM01000001">
    <property type="protein sequence ID" value="RUO36515.1"/>
    <property type="molecule type" value="Genomic_DNA"/>
</dbReference>
<proteinExistence type="predicted"/>
<feature type="region of interest" description="Disordered" evidence="1">
    <location>
        <begin position="256"/>
        <end position="281"/>
    </location>
</feature>
<sequence length="281" mass="30995">MTEKYQGSYQHAVQFKEKLDINAIFRSAYKHVKERRSPFVGSVAWTAVILFAALILVAALVRVLGIEADGSVQAILNTSVQVLILAPCVGGLTYVALKTTLLDKPNREDFFQFFSNPWSIIGVSILTAIVSNVGFLLPHMIAIPWLIAAHILFTLAVPMAAIYRAKPFAAFIGSIQLVTKHFGTFFMLHFVMFVLYLLVGFGAVILSNFAQAGQVGMFVGVAGGVVLAYIIFTRLVPLQFFAIAEIYRILFNVTSEKSEMSDDSQPPTEETDESTSEDFRP</sequence>
<feature type="transmembrane region" description="Helical" evidence="2">
    <location>
        <begin position="39"/>
        <end position="62"/>
    </location>
</feature>
<reference evidence="3 4" key="1">
    <citation type="journal article" date="2011" name="Front. Microbiol.">
        <title>Genomic signatures of strain selection and enhancement in Bacillus atrophaeus var. globigii, a historical biowarfare simulant.</title>
        <authorList>
            <person name="Gibbons H.S."/>
            <person name="Broomall S.M."/>
            <person name="McNew L.A."/>
            <person name="Daligault H."/>
            <person name="Chapman C."/>
            <person name="Bruce D."/>
            <person name="Karavis M."/>
            <person name="Krepps M."/>
            <person name="McGregor P.A."/>
            <person name="Hong C."/>
            <person name="Park K.H."/>
            <person name="Akmal A."/>
            <person name="Feldman A."/>
            <person name="Lin J.S."/>
            <person name="Chang W.E."/>
            <person name="Higgs B.W."/>
            <person name="Demirev P."/>
            <person name="Lindquist J."/>
            <person name="Liem A."/>
            <person name="Fochler E."/>
            <person name="Read T.D."/>
            <person name="Tapia R."/>
            <person name="Johnson S."/>
            <person name="Bishop-Lilly K.A."/>
            <person name="Detter C."/>
            <person name="Han C."/>
            <person name="Sozhamannan S."/>
            <person name="Rosenzweig C.N."/>
            <person name="Skowronski E.W."/>
        </authorList>
    </citation>
    <scope>NUCLEOTIDE SEQUENCE [LARGE SCALE GENOMIC DNA]</scope>
    <source>
        <strain evidence="3 4">GYP-17</strain>
    </source>
</reference>
<evidence type="ECO:0000313" key="3">
    <source>
        <dbReference type="EMBL" id="RUO36515.1"/>
    </source>
</evidence>
<keyword evidence="2" id="KW-0472">Membrane</keyword>
<feature type="transmembrane region" description="Helical" evidence="2">
    <location>
        <begin position="74"/>
        <end position="97"/>
    </location>
</feature>
<feature type="compositionally biased region" description="Acidic residues" evidence="1">
    <location>
        <begin position="269"/>
        <end position="281"/>
    </location>
</feature>
<accession>A0A432WRX2</accession>
<dbReference type="Proteomes" id="UP000288405">
    <property type="component" value="Unassembled WGS sequence"/>
</dbReference>
<feature type="transmembrane region" description="Helical" evidence="2">
    <location>
        <begin position="118"/>
        <end position="137"/>
    </location>
</feature>
<feature type="transmembrane region" description="Helical" evidence="2">
    <location>
        <begin position="184"/>
        <end position="206"/>
    </location>
</feature>
<comment type="caution">
    <text evidence="3">The sequence shown here is derived from an EMBL/GenBank/DDBJ whole genome shotgun (WGS) entry which is preliminary data.</text>
</comment>
<dbReference type="AlphaFoldDB" id="A0A432WRX2"/>
<dbReference type="RefSeq" id="WP_126775827.1">
    <property type="nucleotide sequence ID" value="NZ_PIPM01000001.1"/>
</dbReference>
<keyword evidence="2" id="KW-0812">Transmembrane</keyword>
<evidence type="ECO:0000256" key="1">
    <source>
        <dbReference type="SAM" id="MobiDB-lite"/>
    </source>
</evidence>
<evidence type="ECO:0000256" key="2">
    <source>
        <dbReference type="SAM" id="Phobius"/>
    </source>
</evidence>
<keyword evidence="2" id="KW-1133">Transmembrane helix</keyword>
<gene>
    <name evidence="3" type="ORF">CWE11_01490</name>
</gene>
<feature type="transmembrane region" description="Helical" evidence="2">
    <location>
        <begin position="143"/>
        <end position="163"/>
    </location>
</feature>
<protein>
    <submittedName>
        <fullName evidence="3">Uncharacterized protein</fullName>
    </submittedName>
</protein>
<feature type="transmembrane region" description="Helical" evidence="2">
    <location>
        <begin position="212"/>
        <end position="232"/>
    </location>
</feature>
<organism evidence="3 4">
    <name type="scientific">Aliidiomarina sanyensis</name>
    <dbReference type="NCBI Taxonomy" id="1249555"/>
    <lineage>
        <taxon>Bacteria</taxon>
        <taxon>Pseudomonadati</taxon>
        <taxon>Pseudomonadota</taxon>
        <taxon>Gammaproteobacteria</taxon>
        <taxon>Alteromonadales</taxon>
        <taxon>Idiomarinaceae</taxon>
        <taxon>Aliidiomarina</taxon>
    </lineage>
</organism>